<evidence type="ECO:0000313" key="1">
    <source>
        <dbReference type="EMBL" id="MBK7952552.1"/>
    </source>
</evidence>
<evidence type="ECO:0000313" key="2">
    <source>
        <dbReference type="Proteomes" id="UP000706151"/>
    </source>
</evidence>
<organism evidence="1 2">
    <name type="scientific">Candidatus Accumulibacter affinis</name>
    <dbReference type="NCBI Taxonomy" id="2954384"/>
    <lineage>
        <taxon>Bacteria</taxon>
        <taxon>Pseudomonadati</taxon>
        <taxon>Pseudomonadota</taxon>
        <taxon>Betaproteobacteria</taxon>
        <taxon>Candidatus Accumulibacter</taxon>
    </lineage>
</organism>
<proteinExistence type="predicted"/>
<dbReference type="AlphaFoldDB" id="A0A935T9V7"/>
<comment type="caution">
    <text evidence="1">The sequence shown here is derived from an EMBL/GenBank/DDBJ whole genome shotgun (WGS) entry which is preliminary data.</text>
</comment>
<name>A0A935T9V7_9PROT</name>
<sequence length="712" mass="76788">MKLDADTLLALLPAFYRERDAEVNGPLRALLGVIARQGALVTADIERLYDNAFIETCEDWVVPYIGDLLGVRALYPVSGTAAFGPRALVANTLRLRRRKGTALVLEELAFDTTGWRARAVEFFERVSTTQYMRHLRPHSLRTPDLRQPRPLDRSDGPFGTEAHTADIRALPAGRYNLPNVGLFLWRLQAYPVQRATARAATTRPGFYTFDPLGVDQPLFNRPRTEADISHLAEPINVPEALHWRDLHAELEARRQALTDGEDPDDEYFAEAGGGPVLRVWVDGDEVPVEHLVICDLSPIPTVVPEDWRRPPASLTVTARQAGRPQMTFPAAGGVLVGIDPLRGRLALPSGITASSVEVGYAYGFPGDIGAGPFDRRPGPGDTDPLATLPDAGDFEVVIEIPSTATPTLASAFSSPANPADALNRVVAGKRTLLVLNTDAAEAVTPSLDLPDSHLAIQAAPGRRPVLVGDFTLQGNASTRLSLGGLLFDGALRLQGPLHAVTLRHCSLVPTKDGIVHSGAGTDLNLSLYRCLSGPINSQLPLAAVVLRDSLIDGDSGSLAVDVDDSPLTVIACTLLGTTAAGRLEASNSLFDGLVSIARRQEGCVRYSYLPSKSTTPRRHRCQPDLVMSDLPAPEAVREAMRVTPAFTSNRFATPAYAQLTRTTAPEIRTGADNGAEMGVWNLLQQPQREANLALALDEYLRFGLEAAALFVN</sequence>
<dbReference type="EMBL" id="JADJOT010000001">
    <property type="protein sequence ID" value="MBK7952552.1"/>
    <property type="molecule type" value="Genomic_DNA"/>
</dbReference>
<reference evidence="1 2" key="1">
    <citation type="submission" date="2020-10" db="EMBL/GenBank/DDBJ databases">
        <title>Connecting structure to function with the recovery of over 1000 high-quality activated sludge metagenome-assembled genomes encoding full-length rRNA genes using long-read sequencing.</title>
        <authorList>
            <person name="Singleton C.M."/>
            <person name="Petriglieri F."/>
            <person name="Kristensen J.M."/>
            <person name="Kirkegaard R.H."/>
            <person name="Michaelsen T.Y."/>
            <person name="Andersen M.H."/>
            <person name="Karst S.M."/>
            <person name="Dueholm M.S."/>
            <person name="Nielsen P.H."/>
            <person name="Albertsen M."/>
        </authorList>
    </citation>
    <scope>NUCLEOTIDE SEQUENCE [LARGE SCALE GENOMIC DNA]</scope>
    <source>
        <strain evidence="1">Fred_18-Q3-R57-64_BAT3C.720</strain>
    </source>
</reference>
<protein>
    <submittedName>
        <fullName evidence="1">Uncharacterized protein</fullName>
    </submittedName>
</protein>
<accession>A0A935T9V7</accession>
<gene>
    <name evidence="1" type="ORF">IPK02_00430</name>
</gene>
<dbReference type="Proteomes" id="UP000706151">
    <property type="component" value="Unassembled WGS sequence"/>
</dbReference>